<evidence type="ECO:0000259" key="2">
    <source>
        <dbReference type="PROSITE" id="PS50072"/>
    </source>
</evidence>
<dbReference type="Pfam" id="PF00160">
    <property type="entry name" value="Pro_isomerase"/>
    <property type="match status" value="1"/>
</dbReference>
<dbReference type="GO" id="GO:0003755">
    <property type="term" value="F:peptidyl-prolyl cis-trans isomerase activity"/>
    <property type="evidence" value="ECO:0007669"/>
    <property type="project" value="UniProtKB-EC"/>
</dbReference>
<evidence type="ECO:0000313" key="3">
    <source>
        <dbReference type="EMBL" id="CAI9122209.1"/>
    </source>
</evidence>
<dbReference type="AlphaFoldDB" id="A0AA35UIP0"/>
<dbReference type="SUPFAM" id="SSF50891">
    <property type="entry name" value="Cyclophilin-like"/>
    <property type="match status" value="1"/>
</dbReference>
<comment type="caution">
    <text evidence="3">The sequence shown here is derived from an EMBL/GenBank/DDBJ whole genome shotgun (WGS) entry which is preliminary data.</text>
</comment>
<accession>A0AA35UIP0</accession>
<dbReference type="EC" id="5.2.1.8" evidence="3"/>
<feature type="signal peptide" evidence="1">
    <location>
        <begin position="1"/>
        <end position="24"/>
    </location>
</feature>
<keyword evidence="4" id="KW-1185">Reference proteome</keyword>
<reference evidence="3" key="1">
    <citation type="submission" date="2023-03" db="EMBL/GenBank/DDBJ databases">
        <authorList>
            <person name="Cleenwerck I."/>
        </authorList>
    </citation>
    <scope>NUCLEOTIDE SEQUENCE</scope>
    <source>
        <strain evidence="3">LMG 32879</strain>
    </source>
</reference>
<feature type="domain" description="PPIase cyclophilin-type" evidence="2">
    <location>
        <begin position="58"/>
        <end position="237"/>
    </location>
</feature>
<gene>
    <name evidence="3" type="ORF">LMG32879_003069</name>
</gene>
<dbReference type="EMBL" id="CATKSH010000037">
    <property type="protein sequence ID" value="CAI9122209.1"/>
    <property type="molecule type" value="Genomic_DNA"/>
</dbReference>
<dbReference type="Gene3D" id="2.40.100.10">
    <property type="entry name" value="Cyclophilin-like"/>
    <property type="match status" value="1"/>
</dbReference>
<name>A0AA35UIP0_9PROT</name>
<evidence type="ECO:0000313" key="4">
    <source>
        <dbReference type="Proteomes" id="UP001176960"/>
    </source>
</evidence>
<proteinExistence type="predicted"/>
<protein>
    <submittedName>
        <fullName evidence="3">Peptidylprolyl isomerase</fullName>
        <ecNumber evidence="3">5.2.1.8</ecNumber>
    </submittedName>
</protein>
<organism evidence="3 4">
    <name type="scientific">Brytella acorum</name>
    <dbReference type="NCBI Taxonomy" id="2959299"/>
    <lineage>
        <taxon>Bacteria</taxon>
        <taxon>Pseudomonadati</taxon>
        <taxon>Pseudomonadota</taxon>
        <taxon>Alphaproteobacteria</taxon>
        <taxon>Acetobacterales</taxon>
        <taxon>Acetobacteraceae</taxon>
        <taxon>Brytella</taxon>
    </lineage>
</organism>
<keyword evidence="1" id="KW-0732">Signal</keyword>
<dbReference type="Proteomes" id="UP001176960">
    <property type="component" value="Unassembled WGS sequence"/>
</dbReference>
<dbReference type="InterPro" id="IPR029000">
    <property type="entry name" value="Cyclophilin-like_dom_sf"/>
</dbReference>
<feature type="chain" id="PRO_5041234168" evidence="1">
    <location>
        <begin position="25"/>
        <end position="296"/>
    </location>
</feature>
<sequence>MPDCFTRIAFGLGLFALSTLPARAETPTSIVKQAPSSAWQEIQSQDLLVLTLYNNRVVVIQLAPAFAPRHVQNIVALSKARWWDGGDITRVQDGYVTQWAGNPSRKALPATVEAVLPPEYERSDTGLSLTPLNRPDAYAAQTGFTSGWPVGTDGHTVWLAHCYGMVGAGRDMPPNTGDGTELYTVIGQAPRQLDRNIALVGRVLSGMDALTALPRGTGDMGFYRTPAEFTSIQSARLAIDLPSSARPRFEVMKTDSPSFIQYLHARANRTDPFYVRPAGGVDVCNAPVPTRPSSQN</sequence>
<evidence type="ECO:0000256" key="1">
    <source>
        <dbReference type="SAM" id="SignalP"/>
    </source>
</evidence>
<dbReference type="PROSITE" id="PS50072">
    <property type="entry name" value="CSA_PPIASE_2"/>
    <property type="match status" value="1"/>
</dbReference>
<dbReference type="RefSeq" id="WP_289841115.1">
    <property type="nucleotide sequence ID" value="NZ_CATKSH010000037.1"/>
</dbReference>
<keyword evidence="3" id="KW-0413">Isomerase</keyword>
<dbReference type="InterPro" id="IPR002130">
    <property type="entry name" value="Cyclophilin-type_PPIase_dom"/>
</dbReference>